<feature type="transmembrane region" description="Helical" evidence="6">
    <location>
        <begin position="576"/>
        <end position="597"/>
    </location>
</feature>
<comment type="similarity">
    <text evidence="2">Belongs to the major facilitator superfamily. Proton-dependent oligopeptide transporter (POT/PTR) (TC 2.A.17) family.</text>
</comment>
<keyword evidence="3 6" id="KW-0812">Transmembrane</keyword>
<keyword evidence="4 6" id="KW-1133">Transmembrane helix</keyword>
<dbReference type="Proteomes" id="UP001472866">
    <property type="component" value="Chromosome 13"/>
</dbReference>
<feature type="transmembrane region" description="Helical" evidence="6">
    <location>
        <begin position="169"/>
        <end position="197"/>
    </location>
</feature>
<dbReference type="InterPro" id="IPR018456">
    <property type="entry name" value="PTR2_symporter_CS"/>
</dbReference>
<sequence length="668" mass="72809">MTDSIIRADAVLSARRPGVTASSLRAGTEQSLRSVYSLGHSAIASLPGSLHSITEEAVTPFTLACFLVIIVEFGERFNYYTTKILYGSYCTQMLNMTSSEYNIFLNFNDFFNYGTGIIGAYIADAFLGRFKTICASAPIYVAGLVLLTVSATPLGYGDWPYYPDSNGGWAYPAFWASVTIMAIGCGFIKPCVSVFAAEQLKDEHGNDASPRTLERLYLWWYLSINIGSFIGPLAAPLLSGGTPAGLDNIIGQKYQCSTNATLVPTCDEYCPGGCQLTPPTPAQFEECCTGQRIGLNYWLVWGCWSLPMLLLSFSIFYIGAWKPGYIATPAQGSYLGDFFKLLWGAIRCLDGGKPSDGKPIRCFEKLKGVAGMPNDRLIDEFRMMLITSSIFVPFSLFWFANSQMYSWGYNQCDPALKIQGWMDCNQMQTMNALSILIAIPIIDFAVYPILTKMNIKLTHVHKIGAGMVIMGAAIIIMGVIQIFIDKNGKYLGASSSSYVWDDPDDPKQLSVYVQMPVFVLSGVAEVVGNIATLELAYVGSPPSMKSLVMAFGLMTSCGGAIIGFIVNPFYTPSNSIYFQFVTGIVVVLFGPVIWFGFRNMKTGRDLMPELFEENLQDVIRTGSLDTSMMSTGSLKLFKSGSGTGAAMFEMGSKHAMDAVTSGKAANPA</sequence>
<feature type="transmembrane region" description="Helical" evidence="6">
    <location>
        <begin position="432"/>
        <end position="451"/>
    </location>
</feature>
<reference evidence="7 8" key="1">
    <citation type="submission" date="2024-03" db="EMBL/GenBank/DDBJ databases">
        <title>Complete genome sequence of the green alga Chloropicon roscoffensis RCC1871.</title>
        <authorList>
            <person name="Lemieux C."/>
            <person name="Pombert J.-F."/>
            <person name="Otis C."/>
            <person name="Turmel M."/>
        </authorList>
    </citation>
    <scope>NUCLEOTIDE SEQUENCE [LARGE SCALE GENOMIC DNA]</scope>
    <source>
        <strain evidence="7 8">RCC1871</strain>
    </source>
</reference>
<feature type="transmembrane region" description="Helical" evidence="6">
    <location>
        <begin position="463"/>
        <end position="484"/>
    </location>
</feature>
<feature type="transmembrane region" description="Helical" evidence="6">
    <location>
        <begin position="218"/>
        <end position="238"/>
    </location>
</feature>
<evidence type="ECO:0000256" key="3">
    <source>
        <dbReference type="ARBA" id="ARBA00022692"/>
    </source>
</evidence>
<dbReference type="AlphaFoldDB" id="A0AAX4PIK3"/>
<dbReference type="PANTHER" id="PTHR11654">
    <property type="entry name" value="OLIGOPEPTIDE TRANSPORTER-RELATED"/>
    <property type="match status" value="1"/>
</dbReference>
<name>A0AAX4PIK3_9CHLO</name>
<dbReference type="PROSITE" id="PS01022">
    <property type="entry name" value="PTR2_1"/>
    <property type="match status" value="1"/>
</dbReference>
<dbReference type="GO" id="GO:0006857">
    <property type="term" value="P:oligopeptide transport"/>
    <property type="evidence" value="ECO:0007669"/>
    <property type="project" value="InterPro"/>
</dbReference>
<feature type="transmembrane region" description="Helical" evidence="6">
    <location>
        <begin position="381"/>
        <end position="400"/>
    </location>
</feature>
<dbReference type="Gene3D" id="1.20.1250.20">
    <property type="entry name" value="MFS general substrate transporter like domains"/>
    <property type="match status" value="1"/>
</dbReference>
<evidence type="ECO:0000256" key="4">
    <source>
        <dbReference type="ARBA" id="ARBA00022989"/>
    </source>
</evidence>
<organism evidence="7 8">
    <name type="scientific">Chloropicon roscoffensis</name>
    <dbReference type="NCBI Taxonomy" id="1461544"/>
    <lineage>
        <taxon>Eukaryota</taxon>
        <taxon>Viridiplantae</taxon>
        <taxon>Chlorophyta</taxon>
        <taxon>Chloropicophyceae</taxon>
        <taxon>Chloropicales</taxon>
        <taxon>Chloropicaceae</taxon>
        <taxon>Chloropicon</taxon>
    </lineage>
</organism>
<dbReference type="InterPro" id="IPR000109">
    <property type="entry name" value="POT_fam"/>
</dbReference>
<dbReference type="GO" id="GO:0016020">
    <property type="term" value="C:membrane"/>
    <property type="evidence" value="ECO:0007669"/>
    <property type="project" value="UniProtKB-SubCell"/>
</dbReference>
<proteinExistence type="inferred from homology"/>
<gene>
    <name evidence="7" type="ORF">HKI87_13g73460</name>
</gene>
<feature type="transmembrane region" description="Helical" evidence="6">
    <location>
        <begin position="547"/>
        <end position="570"/>
    </location>
</feature>
<evidence type="ECO:0000313" key="8">
    <source>
        <dbReference type="Proteomes" id="UP001472866"/>
    </source>
</evidence>
<accession>A0AAX4PIK3</accession>
<evidence type="ECO:0000313" key="7">
    <source>
        <dbReference type="EMBL" id="WZN65784.1"/>
    </source>
</evidence>
<protein>
    <submittedName>
        <fullName evidence="7">PTR2 family proton/oligopeptide symporter</fullName>
    </submittedName>
</protein>
<dbReference type="Pfam" id="PF00854">
    <property type="entry name" value="PTR2"/>
    <property type="match status" value="1"/>
</dbReference>
<feature type="transmembrane region" description="Helical" evidence="6">
    <location>
        <begin position="139"/>
        <end position="157"/>
    </location>
</feature>
<evidence type="ECO:0000256" key="2">
    <source>
        <dbReference type="ARBA" id="ARBA00005982"/>
    </source>
</evidence>
<keyword evidence="8" id="KW-1185">Reference proteome</keyword>
<dbReference type="EMBL" id="CP151513">
    <property type="protein sequence ID" value="WZN65784.1"/>
    <property type="molecule type" value="Genomic_DNA"/>
</dbReference>
<feature type="transmembrane region" description="Helical" evidence="6">
    <location>
        <begin position="298"/>
        <end position="318"/>
    </location>
</feature>
<comment type="subcellular location">
    <subcellularLocation>
        <location evidence="1">Membrane</location>
        <topology evidence="1">Multi-pass membrane protein</topology>
    </subcellularLocation>
</comment>
<dbReference type="SUPFAM" id="SSF103473">
    <property type="entry name" value="MFS general substrate transporter"/>
    <property type="match status" value="1"/>
</dbReference>
<feature type="transmembrane region" description="Helical" evidence="6">
    <location>
        <begin position="511"/>
        <end position="535"/>
    </location>
</feature>
<evidence type="ECO:0000256" key="6">
    <source>
        <dbReference type="SAM" id="Phobius"/>
    </source>
</evidence>
<evidence type="ECO:0000256" key="5">
    <source>
        <dbReference type="ARBA" id="ARBA00023136"/>
    </source>
</evidence>
<keyword evidence="5 6" id="KW-0472">Membrane</keyword>
<evidence type="ECO:0000256" key="1">
    <source>
        <dbReference type="ARBA" id="ARBA00004141"/>
    </source>
</evidence>
<dbReference type="InterPro" id="IPR036259">
    <property type="entry name" value="MFS_trans_sf"/>
</dbReference>
<dbReference type="GO" id="GO:0022857">
    <property type="term" value="F:transmembrane transporter activity"/>
    <property type="evidence" value="ECO:0007669"/>
    <property type="project" value="InterPro"/>
</dbReference>